<evidence type="ECO:0000313" key="2">
    <source>
        <dbReference type="EMBL" id="SKB63064.1"/>
    </source>
</evidence>
<proteinExistence type="predicted"/>
<sequence length="100" mass="11372">MLKPLNVKSNEMKRLRDKIEHFVLTTENHWKSLSVAKQRLLTKVFFGGYCLLTVIVLIHVIVSTGQRSNTISIDHIDGVSKKSVEKASEQNDLIESPIKK</sequence>
<dbReference type="OrthoDB" id="675530at2"/>
<dbReference type="AlphaFoldDB" id="A0A1T5CUH9"/>
<protein>
    <recommendedName>
        <fullName evidence="4">Nitrogen regulatory IIA protein</fullName>
    </recommendedName>
</protein>
<dbReference type="STRING" id="619805.SAMN05660477_00363"/>
<dbReference type="Proteomes" id="UP000191112">
    <property type="component" value="Unassembled WGS sequence"/>
</dbReference>
<evidence type="ECO:0000256" key="1">
    <source>
        <dbReference type="SAM" id="Phobius"/>
    </source>
</evidence>
<keyword evidence="1" id="KW-0812">Transmembrane</keyword>
<keyword evidence="1" id="KW-0472">Membrane</keyword>
<organism evidence="2 3">
    <name type="scientific">Soonwooa buanensis</name>
    <dbReference type="NCBI Taxonomy" id="619805"/>
    <lineage>
        <taxon>Bacteria</taxon>
        <taxon>Pseudomonadati</taxon>
        <taxon>Bacteroidota</taxon>
        <taxon>Flavobacteriia</taxon>
        <taxon>Flavobacteriales</taxon>
        <taxon>Weeksellaceae</taxon>
        <taxon>Chryseobacterium group</taxon>
        <taxon>Soonwooa</taxon>
    </lineage>
</organism>
<feature type="transmembrane region" description="Helical" evidence="1">
    <location>
        <begin position="40"/>
        <end position="62"/>
    </location>
</feature>
<keyword evidence="3" id="KW-1185">Reference proteome</keyword>
<evidence type="ECO:0008006" key="4">
    <source>
        <dbReference type="Google" id="ProtNLM"/>
    </source>
</evidence>
<dbReference type="EMBL" id="FUYZ01000001">
    <property type="protein sequence ID" value="SKB63064.1"/>
    <property type="molecule type" value="Genomic_DNA"/>
</dbReference>
<gene>
    <name evidence="2" type="ORF">SAMN05660477_00363</name>
</gene>
<evidence type="ECO:0000313" key="3">
    <source>
        <dbReference type="Proteomes" id="UP000191112"/>
    </source>
</evidence>
<keyword evidence="1" id="KW-1133">Transmembrane helix</keyword>
<accession>A0A1T5CUH9</accession>
<reference evidence="2 3" key="1">
    <citation type="submission" date="2017-02" db="EMBL/GenBank/DDBJ databases">
        <authorList>
            <person name="Peterson S.W."/>
        </authorList>
    </citation>
    <scope>NUCLEOTIDE SEQUENCE [LARGE SCALE GENOMIC DNA]</scope>
    <source>
        <strain evidence="2 3">DSM 22323</strain>
    </source>
</reference>
<name>A0A1T5CUH9_9FLAO</name>